<dbReference type="PANTHER" id="PTHR42852">
    <property type="entry name" value="THIOL:DISULFIDE INTERCHANGE PROTEIN DSBE"/>
    <property type="match status" value="1"/>
</dbReference>
<name>A0ABU0WY91_9PSEU</name>
<keyword evidence="2" id="KW-0201">Cytochrome c-type biogenesis</keyword>
<dbReference type="Pfam" id="PF08534">
    <property type="entry name" value="Redoxin"/>
    <property type="match status" value="1"/>
</dbReference>
<dbReference type="Proteomes" id="UP001225605">
    <property type="component" value="Unassembled WGS sequence"/>
</dbReference>
<dbReference type="RefSeq" id="WP_306744368.1">
    <property type="nucleotide sequence ID" value="NZ_NSDM01000001.1"/>
</dbReference>
<dbReference type="Gene3D" id="3.40.30.10">
    <property type="entry name" value="Glutaredoxin"/>
    <property type="match status" value="1"/>
</dbReference>
<dbReference type="CDD" id="cd02966">
    <property type="entry name" value="TlpA_like_family"/>
    <property type="match status" value="1"/>
</dbReference>
<dbReference type="InterPro" id="IPR013740">
    <property type="entry name" value="Redoxin"/>
</dbReference>
<proteinExistence type="predicted"/>
<evidence type="ECO:0000256" key="2">
    <source>
        <dbReference type="ARBA" id="ARBA00022748"/>
    </source>
</evidence>
<evidence type="ECO:0000313" key="8">
    <source>
        <dbReference type="Proteomes" id="UP001225605"/>
    </source>
</evidence>
<reference evidence="7 8" key="1">
    <citation type="submission" date="2017-06" db="EMBL/GenBank/DDBJ databases">
        <title>Cultured bacterium strain Saccharothrix yanglingensis Hhs.015.</title>
        <authorList>
            <person name="Xia Y."/>
        </authorList>
    </citation>
    <scope>NUCLEOTIDE SEQUENCE [LARGE SCALE GENOMIC DNA]</scope>
    <source>
        <strain evidence="7 8">Hhs.015</strain>
    </source>
</reference>
<evidence type="ECO:0000256" key="1">
    <source>
        <dbReference type="ARBA" id="ARBA00004196"/>
    </source>
</evidence>
<keyword evidence="3" id="KW-0812">Transmembrane</keyword>
<gene>
    <name evidence="7" type="ORF">CKY47_04795</name>
</gene>
<dbReference type="PROSITE" id="PS51352">
    <property type="entry name" value="THIOREDOXIN_2"/>
    <property type="match status" value="1"/>
</dbReference>
<keyword evidence="3" id="KW-0735">Signal-anchor</keyword>
<comment type="subcellular location">
    <subcellularLocation>
        <location evidence="1">Cell envelope</location>
    </subcellularLocation>
</comment>
<organism evidence="7 8">
    <name type="scientific">Saccharothrix yanglingensis</name>
    <dbReference type="NCBI Taxonomy" id="659496"/>
    <lineage>
        <taxon>Bacteria</taxon>
        <taxon>Bacillati</taxon>
        <taxon>Actinomycetota</taxon>
        <taxon>Actinomycetes</taxon>
        <taxon>Pseudonocardiales</taxon>
        <taxon>Pseudonocardiaceae</taxon>
        <taxon>Saccharothrix</taxon>
    </lineage>
</organism>
<evidence type="ECO:0000256" key="4">
    <source>
        <dbReference type="ARBA" id="ARBA00023157"/>
    </source>
</evidence>
<dbReference type="InterPro" id="IPR036249">
    <property type="entry name" value="Thioredoxin-like_sf"/>
</dbReference>
<keyword evidence="4" id="KW-1015">Disulfide bond</keyword>
<dbReference type="PROSITE" id="PS00194">
    <property type="entry name" value="THIOREDOXIN_1"/>
    <property type="match status" value="1"/>
</dbReference>
<keyword evidence="5" id="KW-0676">Redox-active center</keyword>
<dbReference type="InterPro" id="IPR013766">
    <property type="entry name" value="Thioredoxin_domain"/>
</dbReference>
<feature type="domain" description="Thioredoxin" evidence="6">
    <location>
        <begin position="50"/>
        <end position="205"/>
    </location>
</feature>
<evidence type="ECO:0000256" key="5">
    <source>
        <dbReference type="ARBA" id="ARBA00023284"/>
    </source>
</evidence>
<dbReference type="InterPro" id="IPR050553">
    <property type="entry name" value="Thioredoxin_ResA/DsbE_sf"/>
</dbReference>
<dbReference type="InterPro" id="IPR017937">
    <property type="entry name" value="Thioredoxin_CS"/>
</dbReference>
<dbReference type="PANTHER" id="PTHR42852:SF6">
    <property type="entry name" value="THIOL:DISULFIDE INTERCHANGE PROTEIN DSBE"/>
    <property type="match status" value="1"/>
</dbReference>
<dbReference type="SUPFAM" id="SSF52833">
    <property type="entry name" value="Thioredoxin-like"/>
    <property type="match status" value="1"/>
</dbReference>
<evidence type="ECO:0000256" key="3">
    <source>
        <dbReference type="ARBA" id="ARBA00022968"/>
    </source>
</evidence>
<accession>A0ABU0WY91</accession>
<evidence type="ECO:0000259" key="6">
    <source>
        <dbReference type="PROSITE" id="PS51352"/>
    </source>
</evidence>
<protein>
    <submittedName>
        <fullName evidence="7">Alkyl hydroperoxide reductase</fullName>
    </submittedName>
</protein>
<dbReference type="EMBL" id="NSDM01000001">
    <property type="protein sequence ID" value="MDQ2583309.1"/>
    <property type="molecule type" value="Genomic_DNA"/>
</dbReference>
<keyword evidence="8" id="KW-1185">Reference proteome</keyword>
<comment type="caution">
    <text evidence="7">The sequence shown here is derived from an EMBL/GenBank/DDBJ whole genome shotgun (WGS) entry which is preliminary data.</text>
</comment>
<sequence>MSTRARWAAVVLVLAVAGVVALWPRPSEPVDTGPVSTRQAPDVGLARERAALRPCAPPPRDQDQQAAGDVGPAALRGLEVTCLGDGARVDVASALPGRAVVNFWATWCVPCQEELRVLDAYAREPGSVPVLTVLVGSKEGDGLELLAKLGVHLPSVHDPDDRLRKALSPPPRTPVTYVVGADGALSLVSDPLVLTTVEQVREVVG</sequence>
<evidence type="ECO:0000313" key="7">
    <source>
        <dbReference type="EMBL" id="MDQ2583309.1"/>
    </source>
</evidence>